<evidence type="ECO:0000256" key="1">
    <source>
        <dbReference type="SAM" id="MobiDB-lite"/>
    </source>
</evidence>
<dbReference type="Gene3D" id="3.20.20.370">
    <property type="entry name" value="Glycoside hydrolase/deacetylase"/>
    <property type="match status" value="1"/>
</dbReference>
<name>A0A8J3LNE0_9ACTN</name>
<comment type="caution">
    <text evidence="3">The sequence shown here is derived from an EMBL/GenBank/DDBJ whole genome shotgun (WGS) entry which is preliminary data.</text>
</comment>
<feature type="compositionally biased region" description="Basic and acidic residues" evidence="1">
    <location>
        <begin position="49"/>
        <end position="59"/>
    </location>
</feature>
<sequence>MRPPMPVWHLSFSKHFSRAQTLIAVLASMIVATIACLSSAAGPPQTGLADRHGGGERRPVTQPRELADDDPGSPGQPPGNGPLGSTAPTAPQLPAARPGTGGADVLARIPAFPPAPPAVKIELPQGPTAAWLSRIPTTQKVAFITIDDGWTKQPEAISLIRAAHVPVTLFLTMNAIRSDPGYFKELQAAGAVIEAHTITHADLRGKSPDFQRREICGSADQLSAIYGRRPVLFRPPFGNKDPMTLQVTHECGMRAAFFWKETVDKGVVRFQEGHTVLPGDIILMHFRPAFADDFLAALQAIHDAGLTPALLEDYIP</sequence>
<dbReference type="Pfam" id="PF01522">
    <property type="entry name" value="Polysacc_deac_1"/>
    <property type="match status" value="1"/>
</dbReference>
<dbReference type="GO" id="GO:0016810">
    <property type="term" value="F:hydrolase activity, acting on carbon-nitrogen (but not peptide) bonds"/>
    <property type="evidence" value="ECO:0007669"/>
    <property type="project" value="InterPro"/>
</dbReference>
<dbReference type="PANTHER" id="PTHR10587">
    <property type="entry name" value="GLYCOSYL TRANSFERASE-RELATED"/>
    <property type="match status" value="1"/>
</dbReference>
<dbReference type="InterPro" id="IPR011330">
    <property type="entry name" value="Glyco_hydro/deAcase_b/a-brl"/>
</dbReference>
<accession>A0A8J3LNE0</accession>
<dbReference type="SUPFAM" id="SSF88713">
    <property type="entry name" value="Glycoside hydrolase/deacetylase"/>
    <property type="match status" value="1"/>
</dbReference>
<dbReference type="Proteomes" id="UP000653674">
    <property type="component" value="Unassembled WGS sequence"/>
</dbReference>
<gene>
    <name evidence="3" type="ORF">Pfl04_43010</name>
</gene>
<protein>
    <recommendedName>
        <fullName evidence="2">NodB homology domain-containing protein</fullName>
    </recommendedName>
</protein>
<proteinExistence type="predicted"/>
<dbReference type="InterPro" id="IPR050248">
    <property type="entry name" value="Polysacc_deacetylase_ArnD"/>
</dbReference>
<dbReference type="GO" id="GO:0005975">
    <property type="term" value="P:carbohydrate metabolic process"/>
    <property type="evidence" value="ECO:0007669"/>
    <property type="project" value="InterPro"/>
</dbReference>
<dbReference type="AlphaFoldDB" id="A0A8J3LNE0"/>
<dbReference type="PROSITE" id="PS51677">
    <property type="entry name" value="NODB"/>
    <property type="match status" value="1"/>
</dbReference>
<organism evidence="3 4">
    <name type="scientific">Planosporangium flavigriseum</name>
    <dbReference type="NCBI Taxonomy" id="373681"/>
    <lineage>
        <taxon>Bacteria</taxon>
        <taxon>Bacillati</taxon>
        <taxon>Actinomycetota</taxon>
        <taxon>Actinomycetes</taxon>
        <taxon>Micromonosporales</taxon>
        <taxon>Micromonosporaceae</taxon>
        <taxon>Planosporangium</taxon>
    </lineage>
</organism>
<feature type="region of interest" description="Disordered" evidence="1">
    <location>
        <begin position="41"/>
        <end position="109"/>
    </location>
</feature>
<evidence type="ECO:0000313" key="3">
    <source>
        <dbReference type="EMBL" id="GIG75897.1"/>
    </source>
</evidence>
<feature type="domain" description="NodB homology" evidence="2">
    <location>
        <begin position="140"/>
        <end position="316"/>
    </location>
</feature>
<reference evidence="3" key="1">
    <citation type="submission" date="2021-01" db="EMBL/GenBank/DDBJ databases">
        <title>Whole genome shotgun sequence of Planosporangium flavigriseum NBRC 105377.</title>
        <authorList>
            <person name="Komaki H."/>
            <person name="Tamura T."/>
        </authorList>
    </citation>
    <scope>NUCLEOTIDE SEQUENCE</scope>
    <source>
        <strain evidence="3">NBRC 105377</strain>
    </source>
</reference>
<dbReference type="CDD" id="cd10917">
    <property type="entry name" value="CE4_NodB_like_6s_7s"/>
    <property type="match status" value="1"/>
</dbReference>
<evidence type="ECO:0000313" key="4">
    <source>
        <dbReference type="Proteomes" id="UP000653674"/>
    </source>
</evidence>
<dbReference type="PANTHER" id="PTHR10587:SF134">
    <property type="entry name" value="SECRETED PROTEIN"/>
    <property type="match status" value="1"/>
</dbReference>
<dbReference type="EMBL" id="BONU01000040">
    <property type="protein sequence ID" value="GIG75897.1"/>
    <property type="molecule type" value="Genomic_DNA"/>
</dbReference>
<dbReference type="InterPro" id="IPR002509">
    <property type="entry name" value="NODB_dom"/>
</dbReference>
<evidence type="ECO:0000259" key="2">
    <source>
        <dbReference type="PROSITE" id="PS51677"/>
    </source>
</evidence>
<keyword evidence="4" id="KW-1185">Reference proteome</keyword>